<dbReference type="GO" id="GO:0003676">
    <property type="term" value="F:nucleic acid binding"/>
    <property type="evidence" value="ECO:0007669"/>
    <property type="project" value="InterPro"/>
</dbReference>
<dbReference type="Proteomes" id="UP000321947">
    <property type="component" value="Unassembled WGS sequence"/>
</dbReference>
<organism evidence="2 3">
    <name type="scientific">Cucumis melo var. makuwa</name>
    <name type="common">Oriental melon</name>
    <dbReference type="NCBI Taxonomy" id="1194695"/>
    <lineage>
        <taxon>Eukaryota</taxon>
        <taxon>Viridiplantae</taxon>
        <taxon>Streptophyta</taxon>
        <taxon>Embryophyta</taxon>
        <taxon>Tracheophyta</taxon>
        <taxon>Spermatophyta</taxon>
        <taxon>Magnoliopsida</taxon>
        <taxon>eudicotyledons</taxon>
        <taxon>Gunneridae</taxon>
        <taxon>Pentapetalae</taxon>
        <taxon>rosids</taxon>
        <taxon>fabids</taxon>
        <taxon>Cucurbitales</taxon>
        <taxon>Cucurbitaceae</taxon>
        <taxon>Benincaseae</taxon>
        <taxon>Cucumis</taxon>
    </lineage>
</organism>
<dbReference type="AlphaFoldDB" id="A0A5D3BYX2"/>
<comment type="caution">
    <text evidence="2">The sequence shown here is derived from an EMBL/GenBank/DDBJ whole genome shotgun (WGS) entry which is preliminary data.</text>
</comment>
<proteinExistence type="predicted"/>
<evidence type="ECO:0000259" key="1">
    <source>
        <dbReference type="Pfam" id="PF24626"/>
    </source>
</evidence>
<dbReference type="SUPFAM" id="SSF53098">
    <property type="entry name" value="Ribonuclease H-like"/>
    <property type="match status" value="1"/>
</dbReference>
<dbReference type="InterPro" id="IPR012337">
    <property type="entry name" value="RNaseH-like_sf"/>
</dbReference>
<gene>
    <name evidence="2" type="ORF">E5676_scaffold68G00470</name>
</gene>
<evidence type="ECO:0000313" key="3">
    <source>
        <dbReference type="Proteomes" id="UP000321947"/>
    </source>
</evidence>
<dbReference type="Gene3D" id="3.30.420.10">
    <property type="entry name" value="Ribonuclease H-like superfamily/Ribonuclease H"/>
    <property type="match status" value="1"/>
</dbReference>
<dbReference type="EMBL" id="SSTD01014035">
    <property type="protein sequence ID" value="TYK04747.1"/>
    <property type="molecule type" value="Genomic_DNA"/>
</dbReference>
<accession>A0A5D3BYX2</accession>
<name>A0A5D3BYX2_CUCMM</name>
<dbReference type="InterPro" id="IPR036397">
    <property type="entry name" value="RNaseH_sf"/>
</dbReference>
<dbReference type="Pfam" id="PF24626">
    <property type="entry name" value="SH3_Tf2-1"/>
    <property type="match status" value="1"/>
</dbReference>
<dbReference type="PANTHER" id="PTHR46148:SF60">
    <property type="entry name" value="CHROMO DOMAIN-CONTAINING PROTEIN"/>
    <property type="match status" value="1"/>
</dbReference>
<dbReference type="PANTHER" id="PTHR46148">
    <property type="entry name" value="CHROMO DOMAIN-CONTAINING PROTEIN"/>
    <property type="match status" value="1"/>
</dbReference>
<evidence type="ECO:0000313" key="2">
    <source>
        <dbReference type="EMBL" id="TYK04747.1"/>
    </source>
</evidence>
<dbReference type="InterPro" id="IPR056924">
    <property type="entry name" value="SH3_Tf2-1"/>
</dbReference>
<protein>
    <recommendedName>
        <fullName evidence="1">Tf2-1-like SH3-like domain-containing protein</fullName>
    </recommendedName>
</protein>
<feature type="domain" description="Tf2-1-like SH3-like" evidence="1">
    <location>
        <begin position="159"/>
        <end position="206"/>
    </location>
</feature>
<sequence length="277" mass="31444">MVADALSRKSNHSNITLNSIGSSLLRELKIGEVVVSVGKLGSLIEHFQVRPILVDRIIKAQLDDGMLRKLAEKRLARLLNPFPMLEWKWEHVTMEFLFGLPRTTNGYDGIWVIVDRLMKTARFLPVKVTFTLDKLAKLYVDKIVSAYEASVSIVSDRDSRKGKLSPRFIGPYEILKRIGPPAYRLVLPMKLPKIHDVFHVSMLHKHVPDPSHILEAQPVHLKENLSYKEQSIHLGQIKVGKAYNSVDRVIDWGFGVERGRNRRSENLSLGEDIDGGL</sequence>
<reference evidence="2 3" key="1">
    <citation type="submission" date="2019-08" db="EMBL/GenBank/DDBJ databases">
        <title>Draft genome sequences of two oriental melons (Cucumis melo L. var makuwa).</title>
        <authorList>
            <person name="Kwon S.-Y."/>
        </authorList>
    </citation>
    <scope>NUCLEOTIDE SEQUENCE [LARGE SCALE GENOMIC DNA]</scope>
    <source>
        <strain evidence="3">cv. Chang Bougi</strain>
        <tissue evidence="2">Leaf</tissue>
    </source>
</reference>